<proteinExistence type="predicted"/>
<reference evidence="1" key="1">
    <citation type="submission" date="2023-10" db="EMBL/GenBank/DDBJ databases">
        <title>Genome assembly of Pristionchus species.</title>
        <authorList>
            <person name="Yoshida K."/>
            <person name="Sommer R.J."/>
        </authorList>
    </citation>
    <scope>NUCLEOTIDE SEQUENCE</scope>
    <source>
        <strain evidence="1">RS0144</strain>
    </source>
</reference>
<organism evidence="1 2">
    <name type="scientific">Pristionchus entomophagus</name>
    <dbReference type="NCBI Taxonomy" id="358040"/>
    <lineage>
        <taxon>Eukaryota</taxon>
        <taxon>Metazoa</taxon>
        <taxon>Ecdysozoa</taxon>
        <taxon>Nematoda</taxon>
        <taxon>Chromadorea</taxon>
        <taxon>Rhabditida</taxon>
        <taxon>Rhabditina</taxon>
        <taxon>Diplogasteromorpha</taxon>
        <taxon>Diplogasteroidea</taxon>
        <taxon>Neodiplogasteridae</taxon>
        <taxon>Pristionchus</taxon>
    </lineage>
</organism>
<dbReference type="EMBL" id="BTSX01000006">
    <property type="protein sequence ID" value="GMT03791.1"/>
    <property type="molecule type" value="Genomic_DNA"/>
</dbReference>
<evidence type="ECO:0000313" key="2">
    <source>
        <dbReference type="Proteomes" id="UP001432027"/>
    </source>
</evidence>
<evidence type="ECO:0000313" key="1">
    <source>
        <dbReference type="EMBL" id="GMT03791.1"/>
    </source>
</evidence>
<protein>
    <submittedName>
        <fullName evidence="1">Uncharacterized protein</fullName>
    </submittedName>
</protein>
<dbReference type="Proteomes" id="UP001432027">
    <property type="component" value="Unassembled WGS sequence"/>
</dbReference>
<feature type="non-terminal residue" evidence="1">
    <location>
        <position position="1"/>
    </location>
</feature>
<keyword evidence="2" id="KW-1185">Reference proteome</keyword>
<dbReference type="AlphaFoldDB" id="A0AAV5UA81"/>
<name>A0AAV5UA81_9BILA</name>
<comment type="caution">
    <text evidence="1">The sequence shown here is derived from an EMBL/GenBank/DDBJ whole genome shotgun (WGS) entry which is preliminary data.</text>
</comment>
<gene>
    <name evidence="1" type="ORF">PENTCL1PPCAC_25965</name>
</gene>
<sequence>VRSSLRLPLPLLALLPNWMVDNRQTMPTALPRRDSNYFNQICFSSLVFFVKLRNAAESHS</sequence>
<accession>A0AAV5UA81</accession>